<evidence type="ECO:0000256" key="6">
    <source>
        <dbReference type="SAM" id="MobiDB-lite"/>
    </source>
</evidence>
<dbReference type="AlphaFoldDB" id="A0A2K3D881"/>
<dbReference type="GO" id="GO:0005524">
    <property type="term" value="F:ATP binding"/>
    <property type="evidence" value="ECO:0007669"/>
    <property type="project" value="UniProtKB-KW"/>
</dbReference>
<dbReference type="GO" id="GO:0015631">
    <property type="term" value="F:tubulin binding"/>
    <property type="evidence" value="ECO:0000318"/>
    <property type="project" value="GO_Central"/>
</dbReference>
<organism evidence="8 9">
    <name type="scientific">Chlamydomonas reinhardtii</name>
    <name type="common">Chlamydomonas smithii</name>
    <dbReference type="NCBI Taxonomy" id="3055"/>
    <lineage>
        <taxon>Eukaryota</taxon>
        <taxon>Viridiplantae</taxon>
        <taxon>Chlorophyta</taxon>
        <taxon>core chlorophytes</taxon>
        <taxon>Chlorophyceae</taxon>
        <taxon>CS clade</taxon>
        <taxon>Chlamydomonadales</taxon>
        <taxon>Chlamydomonadaceae</taxon>
        <taxon>Chlamydomonas</taxon>
    </lineage>
</organism>
<dbReference type="GO" id="GO:0036064">
    <property type="term" value="C:ciliary basal body"/>
    <property type="evidence" value="ECO:0000318"/>
    <property type="project" value="GO_Central"/>
</dbReference>
<feature type="compositionally biased region" description="Gly residues" evidence="6">
    <location>
        <begin position="291"/>
        <end position="301"/>
    </location>
</feature>
<dbReference type="OMA" id="YWTIAGE"/>
<feature type="region of interest" description="Disordered" evidence="6">
    <location>
        <begin position="537"/>
        <end position="569"/>
    </location>
</feature>
<dbReference type="Gene3D" id="3.30.470.20">
    <property type="entry name" value="ATP-grasp fold, B domain"/>
    <property type="match status" value="2"/>
</dbReference>
<dbReference type="GO" id="GO:0070740">
    <property type="term" value="F:tubulin-glutamic acid ligase activity"/>
    <property type="evidence" value="ECO:0000318"/>
    <property type="project" value="GO_Central"/>
</dbReference>
<evidence type="ECO:0000256" key="7">
    <source>
        <dbReference type="SAM" id="SignalP"/>
    </source>
</evidence>
<feature type="compositionally biased region" description="Low complexity" evidence="6">
    <location>
        <begin position="396"/>
        <end position="405"/>
    </location>
</feature>
<evidence type="ECO:0000256" key="2">
    <source>
        <dbReference type="ARBA" id="ARBA00022741"/>
    </source>
</evidence>
<evidence type="ECO:0000313" key="9">
    <source>
        <dbReference type="Proteomes" id="UP000006906"/>
    </source>
</evidence>
<gene>
    <name evidence="8" type="ORF">CHLRE_11g469350v5</name>
</gene>
<feature type="compositionally biased region" description="Low complexity" evidence="6">
    <location>
        <begin position="312"/>
        <end position="321"/>
    </location>
</feature>
<feature type="compositionally biased region" description="Gly residues" evidence="6">
    <location>
        <begin position="556"/>
        <end position="569"/>
    </location>
</feature>
<name>A0A2K3D881_CHLRE</name>
<feature type="region of interest" description="Disordered" evidence="6">
    <location>
        <begin position="795"/>
        <end position="847"/>
    </location>
</feature>
<evidence type="ECO:0000256" key="3">
    <source>
        <dbReference type="ARBA" id="ARBA00022840"/>
    </source>
</evidence>
<dbReference type="RefSeq" id="XP_042919595.1">
    <property type="nucleotide sequence ID" value="XM_043067590.1"/>
</dbReference>
<dbReference type="GO" id="GO:0000226">
    <property type="term" value="P:microtubule cytoskeleton organization"/>
    <property type="evidence" value="ECO:0000318"/>
    <property type="project" value="GO_Central"/>
</dbReference>
<dbReference type="EMBL" id="CM008972">
    <property type="protein sequence ID" value="PNW76738.1"/>
    <property type="molecule type" value="Genomic_DNA"/>
</dbReference>
<dbReference type="PANTHER" id="PTHR12241:SF145">
    <property type="entry name" value="TUBULIN POLYGLUTAMYLASE TTLL5"/>
    <property type="match status" value="1"/>
</dbReference>
<dbReference type="Gramene" id="PNW76738">
    <property type="protein sequence ID" value="PNW76738"/>
    <property type="gene ID" value="CHLRE_11g469350v5"/>
</dbReference>
<dbReference type="KEGG" id="cre:CHLRE_11g469350v5"/>
<comment type="catalytic activity">
    <reaction evidence="5">
        <text>L-glutamyl-[protein] + L-glutamate + ATP = gamma-L-glutamyl-L-glutamyl-[protein] + ADP + phosphate + H(+)</text>
        <dbReference type="Rhea" id="RHEA:60144"/>
        <dbReference type="Rhea" id="RHEA-COMP:10208"/>
        <dbReference type="Rhea" id="RHEA-COMP:15517"/>
        <dbReference type="ChEBI" id="CHEBI:15378"/>
        <dbReference type="ChEBI" id="CHEBI:29973"/>
        <dbReference type="ChEBI" id="CHEBI:29985"/>
        <dbReference type="ChEBI" id="CHEBI:30616"/>
        <dbReference type="ChEBI" id="CHEBI:43474"/>
        <dbReference type="ChEBI" id="CHEBI:143622"/>
        <dbReference type="ChEBI" id="CHEBI:456216"/>
    </reaction>
    <physiologicalReaction direction="left-to-right" evidence="5">
        <dbReference type="Rhea" id="RHEA:60145"/>
    </physiologicalReaction>
</comment>
<keyword evidence="9" id="KW-1185">Reference proteome</keyword>
<evidence type="ECO:0000256" key="4">
    <source>
        <dbReference type="ARBA" id="ARBA00041448"/>
    </source>
</evidence>
<feature type="signal peptide" evidence="7">
    <location>
        <begin position="1"/>
        <end position="25"/>
    </location>
</feature>
<feature type="region of interest" description="Disordered" evidence="6">
    <location>
        <begin position="291"/>
        <end position="330"/>
    </location>
</feature>
<reference evidence="8 9" key="1">
    <citation type="journal article" date="2007" name="Science">
        <title>The Chlamydomonas genome reveals the evolution of key animal and plant functions.</title>
        <authorList>
            <person name="Merchant S.S."/>
            <person name="Prochnik S.E."/>
            <person name="Vallon O."/>
            <person name="Harris E.H."/>
            <person name="Karpowicz S.J."/>
            <person name="Witman G.B."/>
            <person name="Terry A."/>
            <person name="Salamov A."/>
            <person name="Fritz-Laylin L.K."/>
            <person name="Marechal-Drouard L."/>
            <person name="Marshall W.F."/>
            <person name="Qu L.H."/>
            <person name="Nelson D.R."/>
            <person name="Sanderfoot A.A."/>
            <person name="Spalding M.H."/>
            <person name="Kapitonov V.V."/>
            <person name="Ren Q."/>
            <person name="Ferris P."/>
            <person name="Lindquist E."/>
            <person name="Shapiro H."/>
            <person name="Lucas S.M."/>
            <person name="Grimwood J."/>
            <person name="Schmutz J."/>
            <person name="Cardol P."/>
            <person name="Cerutti H."/>
            <person name="Chanfreau G."/>
            <person name="Chen C.L."/>
            <person name="Cognat V."/>
            <person name="Croft M.T."/>
            <person name="Dent R."/>
            <person name="Dutcher S."/>
            <person name="Fernandez E."/>
            <person name="Fukuzawa H."/>
            <person name="Gonzalez-Ballester D."/>
            <person name="Gonzalez-Halphen D."/>
            <person name="Hallmann A."/>
            <person name="Hanikenne M."/>
            <person name="Hippler M."/>
            <person name="Inwood W."/>
            <person name="Jabbari K."/>
            <person name="Kalanon M."/>
            <person name="Kuras R."/>
            <person name="Lefebvre P.A."/>
            <person name="Lemaire S.D."/>
            <person name="Lobanov A.V."/>
            <person name="Lohr M."/>
            <person name="Manuell A."/>
            <person name="Meier I."/>
            <person name="Mets L."/>
            <person name="Mittag M."/>
            <person name="Mittelmeier T."/>
            <person name="Moroney J.V."/>
            <person name="Moseley J."/>
            <person name="Napoli C."/>
            <person name="Nedelcu A.M."/>
            <person name="Niyogi K."/>
            <person name="Novoselov S.V."/>
            <person name="Paulsen I.T."/>
            <person name="Pazour G."/>
            <person name="Purton S."/>
            <person name="Ral J.P."/>
            <person name="Riano-Pachon D.M."/>
            <person name="Riekhof W."/>
            <person name="Rymarquis L."/>
            <person name="Schroda M."/>
            <person name="Stern D."/>
            <person name="Umen J."/>
            <person name="Willows R."/>
            <person name="Wilson N."/>
            <person name="Zimmer S.L."/>
            <person name="Allmer J."/>
            <person name="Balk J."/>
            <person name="Bisova K."/>
            <person name="Chen C.J."/>
            <person name="Elias M."/>
            <person name="Gendler K."/>
            <person name="Hauser C."/>
            <person name="Lamb M.R."/>
            <person name="Ledford H."/>
            <person name="Long J.C."/>
            <person name="Minagawa J."/>
            <person name="Page M.D."/>
            <person name="Pan J."/>
            <person name="Pootakham W."/>
            <person name="Roje S."/>
            <person name="Rose A."/>
            <person name="Stahlberg E."/>
            <person name="Terauchi A.M."/>
            <person name="Yang P."/>
            <person name="Ball S."/>
            <person name="Bowler C."/>
            <person name="Dieckmann C.L."/>
            <person name="Gladyshev V.N."/>
            <person name="Green P."/>
            <person name="Jorgensen R."/>
            <person name="Mayfield S."/>
            <person name="Mueller-Roeber B."/>
            <person name="Rajamani S."/>
            <person name="Sayre R.T."/>
            <person name="Brokstein P."/>
            <person name="Dubchak I."/>
            <person name="Goodstein D."/>
            <person name="Hornick L."/>
            <person name="Huang Y.W."/>
            <person name="Jhaveri J."/>
            <person name="Luo Y."/>
            <person name="Martinez D."/>
            <person name="Ngau W.C."/>
            <person name="Otillar B."/>
            <person name="Poliakov A."/>
            <person name="Porter A."/>
            <person name="Szajkowski L."/>
            <person name="Werner G."/>
            <person name="Zhou K."/>
            <person name="Grigoriev I.V."/>
            <person name="Rokhsar D.S."/>
            <person name="Grossman A.R."/>
        </authorList>
    </citation>
    <scope>NUCLEOTIDE SEQUENCE [LARGE SCALE GENOMIC DNA]</scope>
    <source>
        <strain evidence="9">CC-503</strain>
    </source>
</reference>
<sequence>MTSSLIFRKITLGYVYLLAACIALGEQVGSQSLHDTRANSTQNSSAARVWLDSAFFSDGELQILKDIAEQSAGALVISGETRSSFLSIKGAYVPTKWDLYWTVRRACHSVLGAIAPPKRVNCVPGVESVAHKQPLVRTMQEAYGEAAFAYIPRSYMLPGQYWTWRAWTQHALSPADLPWVLKANEHRGRGVSVMRQAQAQKQALIGIGSGAAADDSQLDGAAAAAAADAAAASSQSKGYVLVQSYVRQQFLYDGRPSYLRLWVVVTGIRPLRAHLFRGGVLVFGDRVGPSGGGGGGAAAGGGKRRRRRRSGAGEAAGASGAASGGAGEVRGGEHRRLLVAGRVAGPGLEVEWEDGADEGEEAWGQEEDEEEVVPATGMTGGRSLLQDQQPQQTPNADSAGANAGAAATKQGASAAAAGGGSRYEMHKVNYWTIAGEKMQPWTVAKLRAHVEAAAGPGAWGRTWSHAQASIGMVLASATKRMRASMRGLASLEGCGFEVLGVDFLLNSTFHPTLVELNALPSLARLRLAPGDPALLQQQRLQQQQQGNTTGSSSAGTGSGVGIGSGSSSSSGGGAGRVLLAGAGNGAGVAVSEQQQEQNARGEAAAAAAAAAVAAFDLEKERFLQHTFRLVGMPLGPAPGRAAAAGAGFSSGGGVPGPEAGAKLGQVLRSFTALLRPPNNETRDLQVWLRTHYPAAVTAAADAIPRLALLLCPVPASWGPAPGWPVLPAPATAAAKASATATTTATAATAAAAAGRRQRHRQLLSADLVGAAGAEEPLAVADGGSPLQEPLARNVALGLPPRGPQRRLRSQWQLQPQRRPQDQDAAWPGRGGRGASEGSALGLPLEGDMQDDEAGRRLLSASSASAAGAGPGAGPAAALAAAAAAAGLCKLRCYEWDMLAALGDAEFELEQDLDFDPIFPMAEAAALNAAALREAAALKRAGTRGDGGAGGSSGKDAATAATATGGSGNGEEGEGELDISSARGGLFAQQSRLQKIRMGLGFVQESIGAGAVNLDLVKSIKYMTTKPYILAATRLPYARVDAILASYQVVRARRAELCGAKGMEAAEVARCGVVLLRAALDAMCGGVEHSAAGRS</sequence>
<dbReference type="Pfam" id="PF03133">
    <property type="entry name" value="TTL"/>
    <property type="match status" value="2"/>
</dbReference>
<keyword evidence="7" id="KW-0732">Signal</keyword>
<feature type="region of interest" description="Disordered" evidence="6">
    <location>
        <begin position="348"/>
        <end position="405"/>
    </location>
</feature>
<dbReference type="PaxDb" id="3055-EDO98570"/>
<dbReference type="GeneID" id="5725057"/>
<feature type="compositionally biased region" description="Gly residues" evidence="6">
    <location>
        <begin position="943"/>
        <end position="952"/>
    </location>
</feature>
<dbReference type="PANTHER" id="PTHR12241">
    <property type="entry name" value="TUBULIN POLYGLUTAMYLASE"/>
    <property type="match status" value="1"/>
</dbReference>
<accession>A0A2K3D881</accession>
<evidence type="ECO:0000256" key="1">
    <source>
        <dbReference type="ARBA" id="ARBA00022598"/>
    </source>
</evidence>
<keyword evidence="3" id="KW-0067">ATP-binding</keyword>
<feature type="chain" id="PRO_5014477085" description="Tubulin--tyrosine ligase-like protein 5" evidence="7">
    <location>
        <begin position="26"/>
        <end position="1094"/>
    </location>
</feature>
<dbReference type="InParanoid" id="A0A2K3D881"/>
<feature type="compositionally biased region" description="Polar residues" evidence="6">
    <location>
        <begin position="385"/>
        <end position="395"/>
    </location>
</feature>
<evidence type="ECO:0000313" key="8">
    <source>
        <dbReference type="EMBL" id="PNW76738.1"/>
    </source>
</evidence>
<feature type="region of interest" description="Disordered" evidence="6">
    <location>
        <begin position="942"/>
        <end position="975"/>
    </location>
</feature>
<feature type="compositionally biased region" description="Low complexity" evidence="6">
    <location>
        <begin position="537"/>
        <end position="555"/>
    </location>
</feature>
<dbReference type="OrthoDB" id="202825at2759"/>
<evidence type="ECO:0000256" key="5">
    <source>
        <dbReference type="ARBA" id="ARBA00049274"/>
    </source>
</evidence>
<keyword evidence="1" id="KW-0436">Ligase</keyword>
<protein>
    <recommendedName>
        <fullName evidence="4">Tubulin--tyrosine ligase-like protein 5</fullName>
    </recommendedName>
</protein>
<dbReference type="ExpressionAtlas" id="A0A2K3D881">
    <property type="expression patterns" value="baseline"/>
</dbReference>
<feature type="compositionally biased region" description="Acidic residues" evidence="6">
    <location>
        <begin position="350"/>
        <end position="372"/>
    </location>
</feature>
<feature type="compositionally biased region" description="Low complexity" evidence="6">
    <location>
        <begin position="953"/>
        <end position="963"/>
    </location>
</feature>
<dbReference type="Proteomes" id="UP000006906">
    <property type="component" value="Chromosome 11"/>
</dbReference>
<dbReference type="InterPro" id="IPR004344">
    <property type="entry name" value="TTL/TTLL_fam"/>
</dbReference>
<keyword evidence="2" id="KW-0547">Nucleotide-binding</keyword>
<proteinExistence type="predicted"/>